<name>A0ACC1SU25_9HYPO</name>
<evidence type="ECO:0000313" key="1">
    <source>
        <dbReference type="EMBL" id="KAJ3546309.1"/>
    </source>
</evidence>
<dbReference type="EMBL" id="JANRMS010000118">
    <property type="protein sequence ID" value="KAJ3546309.1"/>
    <property type="molecule type" value="Genomic_DNA"/>
</dbReference>
<accession>A0ACC1SU25</accession>
<organism evidence="1 2">
    <name type="scientific">Fusarium decemcellulare</name>
    <dbReference type="NCBI Taxonomy" id="57161"/>
    <lineage>
        <taxon>Eukaryota</taxon>
        <taxon>Fungi</taxon>
        <taxon>Dikarya</taxon>
        <taxon>Ascomycota</taxon>
        <taxon>Pezizomycotina</taxon>
        <taxon>Sordariomycetes</taxon>
        <taxon>Hypocreomycetidae</taxon>
        <taxon>Hypocreales</taxon>
        <taxon>Nectriaceae</taxon>
        <taxon>Fusarium</taxon>
        <taxon>Fusarium decemcellulare species complex</taxon>
    </lineage>
</organism>
<reference evidence="1" key="1">
    <citation type="submission" date="2022-08" db="EMBL/GenBank/DDBJ databases">
        <title>Genome Sequence of Fusarium decemcellulare.</title>
        <authorList>
            <person name="Buettner E."/>
        </authorList>
    </citation>
    <scope>NUCLEOTIDE SEQUENCE</scope>
    <source>
        <strain evidence="1">Babe19</strain>
    </source>
</reference>
<dbReference type="Proteomes" id="UP001148629">
    <property type="component" value="Unassembled WGS sequence"/>
</dbReference>
<protein>
    <submittedName>
        <fullName evidence="1">Uncharacterized protein</fullName>
    </submittedName>
</protein>
<evidence type="ECO:0000313" key="2">
    <source>
        <dbReference type="Proteomes" id="UP001148629"/>
    </source>
</evidence>
<comment type="caution">
    <text evidence="1">The sequence shown here is derived from an EMBL/GenBank/DDBJ whole genome shotgun (WGS) entry which is preliminary data.</text>
</comment>
<keyword evidence="2" id="KW-1185">Reference proteome</keyword>
<proteinExistence type="predicted"/>
<gene>
    <name evidence="1" type="ORF">NM208_g2073</name>
</gene>
<sequence>MEHESFFSYPVTRPFPFRWFTPVAVVGGIAFLALFTFMNFASSSYELIVQDALDPNATVSGRGWLHRYPSFLATKVRPTCQPASLPVNSQLFTNNTALTYTLTSVWRLGPEGDQIISPTLTYNNNVLRNCSINSVEIDFSSLDRSGNQIAFCEWGAVIRSYVTCQIDTPAGDVFFDLIQTYDYVPATISFDKLHMFLGSGFLSRNQTTRASLWWGESLISTYWGGITLMMQNLRGQVDDDENKKLLTKGTVSFTTDESYPDIQDLRFFKLDYRFIGTSSNEVICCPELEGPLTAQKLNESDIYPNIWITADTLAKAVYSTILVDLGQTRPESNILTDTKLLTHFTSGLSTIQRANLSPGPANDSYSVLKKSTGPLRVTPSVISTAYICQVPRLKPAGNLIVAILVADLVLLQAVWQLYKLATEAYLTRTHPDSNSLRVSSVEHPEDSAAPSMQGHGSDIEYFPLVDTPGQNNHQVQDGRAGP</sequence>